<dbReference type="AlphaFoldDB" id="I2F292"/>
<comment type="subcellular location">
    <subcellularLocation>
        <location evidence="1">Membrane</location>
        <topology evidence="1">Single-pass membrane protein</topology>
    </subcellularLocation>
</comment>
<evidence type="ECO:0000256" key="4">
    <source>
        <dbReference type="ARBA" id="ARBA00022803"/>
    </source>
</evidence>
<accession>I2F292</accession>
<dbReference type="GO" id="GO:0016020">
    <property type="term" value="C:membrane"/>
    <property type="evidence" value="ECO:0007669"/>
    <property type="project" value="UniProtKB-SubCell"/>
</dbReference>
<evidence type="ECO:0000313" key="8">
    <source>
        <dbReference type="EMBL" id="AFK06045.1"/>
    </source>
</evidence>
<keyword evidence="2" id="KW-0812">Transmembrane</keyword>
<dbReference type="GeneID" id="87106170"/>
<evidence type="ECO:0000256" key="6">
    <source>
        <dbReference type="ARBA" id="ARBA00023136"/>
    </source>
</evidence>
<comment type="similarity">
    <text evidence="7">Belongs to the Tom70 family.</text>
</comment>
<reference evidence="8 9" key="1">
    <citation type="journal article" date="2012" name="Genome Biol. Evol.">
        <title>Genome Sequence of the Mesophilic Thermotogales Bacterium Mesotoga prima MesG1.Ag.4.2 Reveals the Largest Thermotogales Genome To Date.</title>
        <authorList>
            <person name="Zhaxybayeva O."/>
            <person name="Swithers K.S."/>
            <person name="Foght J."/>
            <person name="Green A.G."/>
            <person name="Bruce D."/>
            <person name="Detter C."/>
            <person name="Han S."/>
            <person name="Teshima H."/>
            <person name="Han J."/>
            <person name="Woyke T."/>
            <person name="Pitluck S."/>
            <person name="Nolan M."/>
            <person name="Ivanova N."/>
            <person name="Pati A."/>
            <person name="Land M.L."/>
            <person name="Dlutek M."/>
            <person name="Doolittle W.F."/>
            <person name="Noll K.M."/>
            <person name="Nesbo C.L."/>
        </authorList>
    </citation>
    <scope>NUCLEOTIDE SEQUENCE [LARGE SCALE GENOMIC DNA]</scope>
    <source>
        <strain evidence="9">mesG1.Ag.4.2</strain>
    </source>
</reference>
<evidence type="ECO:0000256" key="7">
    <source>
        <dbReference type="ARBA" id="ARBA00038030"/>
    </source>
</evidence>
<keyword evidence="3" id="KW-0677">Repeat</keyword>
<keyword evidence="6" id="KW-0472">Membrane</keyword>
<protein>
    <submittedName>
        <fullName evidence="8">Uncharacterized protein</fullName>
    </submittedName>
</protein>
<dbReference type="InterPro" id="IPR019734">
    <property type="entry name" value="TPR_rpt"/>
</dbReference>
<gene>
    <name evidence="8" type="ORF">Theba_0315</name>
</gene>
<dbReference type="RefSeq" id="WP_014730188.1">
    <property type="nucleotide sequence ID" value="NC_017934.1"/>
</dbReference>
<dbReference type="HOGENOM" id="CLU_497693_0_0_0"/>
<name>I2F292_9BACT</name>
<dbReference type="EMBL" id="CP003532">
    <property type="protein sequence ID" value="AFK06045.1"/>
    <property type="molecule type" value="Genomic_DNA"/>
</dbReference>
<dbReference type="GO" id="GO:0008320">
    <property type="term" value="F:protein transmembrane transporter activity"/>
    <property type="evidence" value="ECO:0007669"/>
    <property type="project" value="TreeGrafter"/>
</dbReference>
<dbReference type="InterPro" id="IPR011990">
    <property type="entry name" value="TPR-like_helical_dom_sf"/>
</dbReference>
<evidence type="ECO:0000256" key="2">
    <source>
        <dbReference type="ARBA" id="ARBA00022692"/>
    </source>
</evidence>
<keyword evidence="4" id="KW-0802">TPR repeat</keyword>
<keyword evidence="9" id="KW-1185">Reference proteome</keyword>
<dbReference type="SUPFAM" id="SSF48452">
    <property type="entry name" value="TPR-like"/>
    <property type="match status" value="2"/>
</dbReference>
<sequence length="565" mass="65221">MNDKTVIVYLPLKPEMAKANNLPIKLPILVQDMGNVLDLDRIDLDIIIRGLEAQCLLESDDYYESYLIYYYYEAFKRSLNSGNFDESKKFLERAGKIKKDYRYHFYLGLLLREEGKIELSEIELRQAIEMNREFYIGYYELGRLFQLQEEYDEAVSSYVKSVEKSGGQFPLPFVATIDCFISKGDYSAAMEVIDNVNEQFPLYSEILLRKGVILNETQKYSLAEATFSENIGLGEDWKSFYNRSFSRARQGKLFEAYDDLKTAFKISGNSEVLYELAISEKNMGMLEDSLSHCERYYNETLDEKALVLKARILDMMGDYDSAIEATEERYVELKNVLLIHKYLAEGKIKRDLPFEEPLNEFYYRSLQNKIARDGFSDCRLIESGRINIERLTELLTELGIDDLTERISLLSEGLLPGKTREVTLPEVGLFTTLIFEMQFFPSQQEYLSYLMSFLVSGKGKTTAIFKTLLYLERWSLSGLPFTIEAFVDEYIEEIKDLSFDFGLNIARIIEYGGSDIDTFEEEQDVDPEEAVLTIIYSLEKGTISELRTPDYSLNNYISRLSGAGG</sequence>
<evidence type="ECO:0000256" key="3">
    <source>
        <dbReference type="ARBA" id="ARBA00022737"/>
    </source>
</evidence>
<evidence type="ECO:0000256" key="5">
    <source>
        <dbReference type="ARBA" id="ARBA00022989"/>
    </source>
</evidence>
<keyword evidence="5" id="KW-1133">Transmembrane helix</keyword>
<organism evidence="8 9">
    <name type="scientific">Mesotoga prima MesG1.Ag.4.2</name>
    <dbReference type="NCBI Taxonomy" id="660470"/>
    <lineage>
        <taxon>Bacteria</taxon>
        <taxon>Thermotogati</taxon>
        <taxon>Thermotogota</taxon>
        <taxon>Thermotogae</taxon>
        <taxon>Kosmotogales</taxon>
        <taxon>Kosmotogaceae</taxon>
        <taxon>Mesotoga</taxon>
    </lineage>
</organism>
<dbReference type="GO" id="GO:0030150">
    <property type="term" value="P:protein import into mitochondrial matrix"/>
    <property type="evidence" value="ECO:0007669"/>
    <property type="project" value="TreeGrafter"/>
</dbReference>
<dbReference type="PANTHER" id="PTHR46208">
    <property type="entry name" value="MITOCHONDRIAL IMPORT RECEPTOR SUBUNIT TOM70"/>
    <property type="match status" value="1"/>
</dbReference>
<dbReference type="Proteomes" id="UP000002881">
    <property type="component" value="Chromosome"/>
</dbReference>
<dbReference type="KEGG" id="mpg:Theba_0315"/>
<dbReference type="GO" id="GO:0030943">
    <property type="term" value="F:mitochondrion targeting sequence binding"/>
    <property type="evidence" value="ECO:0007669"/>
    <property type="project" value="TreeGrafter"/>
</dbReference>
<evidence type="ECO:0000313" key="9">
    <source>
        <dbReference type="Proteomes" id="UP000002881"/>
    </source>
</evidence>
<dbReference type="PANTHER" id="PTHR46208:SF1">
    <property type="entry name" value="MITOCHONDRIAL IMPORT RECEPTOR SUBUNIT TOM70"/>
    <property type="match status" value="1"/>
</dbReference>
<proteinExistence type="inferred from homology"/>
<evidence type="ECO:0000256" key="1">
    <source>
        <dbReference type="ARBA" id="ARBA00004167"/>
    </source>
</evidence>
<dbReference type="STRING" id="660470.Theba_0315"/>
<dbReference type="Gene3D" id="1.25.40.10">
    <property type="entry name" value="Tetratricopeptide repeat domain"/>
    <property type="match status" value="2"/>
</dbReference>
<dbReference type="SMART" id="SM00028">
    <property type="entry name" value="TPR"/>
    <property type="match status" value="4"/>
</dbReference>
<dbReference type="eggNOG" id="COG0457">
    <property type="taxonomic scope" value="Bacteria"/>
</dbReference>